<dbReference type="SUPFAM" id="SSF50965">
    <property type="entry name" value="Galactose oxidase, central domain"/>
    <property type="match status" value="1"/>
</dbReference>
<dbReference type="Pfam" id="PF17164">
    <property type="entry name" value="DUF5122"/>
    <property type="match status" value="6"/>
</dbReference>
<name>A0A6J6K0T9_9ZZZZ</name>
<evidence type="ECO:0000313" key="2">
    <source>
        <dbReference type="EMBL" id="CAB4642876.1"/>
    </source>
</evidence>
<dbReference type="NCBIfam" id="TIGR02608">
    <property type="entry name" value="delta_60_rpt"/>
    <property type="match status" value="8"/>
</dbReference>
<evidence type="ECO:0000256" key="1">
    <source>
        <dbReference type="SAM" id="MobiDB-lite"/>
    </source>
</evidence>
<gene>
    <name evidence="2" type="ORF">UFOPK2086_01139</name>
</gene>
<organism evidence="2">
    <name type="scientific">freshwater metagenome</name>
    <dbReference type="NCBI Taxonomy" id="449393"/>
    <lineage>
        <taxon>unclassified sequences</taxon>
        <taxon>metagenomes</taxon>
        <taxon>ecological metagenomes</taxon>
    </lineage>
</organism>
<sequence>MRRHKELLASIATAMICVAAVVPASSFSASASGIADGTLDNTFGTSGKVTTNIGTQPSVDQALHLAIQSDGKFIIAGDTNIGGSLDFAAVRYNADGTVDTTFGTGGKVTADFANTGDNDYGKSVLIQSDGKILLIGHSEMSGSVDFAAVRFNSNGTLDNTFGNTGKATADIGNSSGDNVVSATLQADGKILIVGSSYVNNEWDFAIARFNTNGTLDNSFATGGKTTTDLGIHDWGNSVAVQTDGKIVLAGYSGTANRNELAVVRYNANGTLDNTFGTGGKVTIANESIEGYSVMLQADGKILVSGRTYSDTTSSFAVVRYNSNGSLDTTFGTGGKVTTDFGNNRSEATAMTSQADGKIIVAGNVYIGSTYAYAVVRYNTNGGLDTTFGTGGKVTTVFDATSNAVSVALQADGRIIVAGTSGDDFLATRYYSASPVPSTVPTSSTTSTSTSTSTTIATTAAPNQTTTQSAPALSVVTGLPLATRPLVANSALTLGQPLTVSYGGFTPGELVQLVVASTPQVIGSGYANASGFVTLTGALPRNLGAGKHTVALYAPVSKRGFRQPITVTTSQLPATGATNPSDTLLTAMYLVALGAGLLVTRRRLNA</sequence>
<dbReference type="InterPro" id="IPR013431">
    <property type="entry name" value="Delta_60_rpt"/>
</dbReference>
<reference evidence="2" key="1">
    <citation type="submission" date="2020-05" db="EMBL/GenBank/DDBJ databases">
        <authorList>
            <person name="Chiriac C."/>
            <person name="Salcher M."/>
            <person name="Ghai R."/>
            <person name="Kavagutti S V."/>
        </authorList>
    </citation>
    <scope>NUCLEOTIDE SEQUENCE</scope>
</reference>
<dbReference type="EMBL" id="CAEZVQ010000185">
    <property type="protein sequence ID" value="CAB4642876.1"/>
    <property type="molecule type" value="Genomic_DNA"/>
</dbReference>
<dbReference type="AlphaFoldDB" id="A0A6J6K0T9"/>
<feature type="region of interest" description="Disordered" evidence="1">
    <location>
        <begin position="434"/>
        <end position="455"/>
    </location>
</feature>
<proteinExistence type="predicted"/>
<dbReference type="NCBIfam" id="TIGR01167">
    <property type="entry name" value="LPXTG_anchor"/>
    <property type="match status" value="1"/>
</dbReference>
<protein>
    <submittedName>
        <fullName evidence="2">Unannotated protein</fullName>
    </submittedName>
</protein>
<dbReference type="PANTHER" id="PTHR42754:SF1">
    <property type="entry name" value="LIPOPROTEIN"/>
    <property type="match status" value="1"/>
</dbReference>
<accession>A0A6J6K0T9</accession>
<dbReference type="InterPro" id="IPR011043">
    <property type="entry name" value="Gal_Oxase/kelch_b-propeller"/>
</dbReference>
<dbReference type="PANTHER" id="PTHR42754">
    <property type="entry name" value="ENDOGLUCANASE"/>
    <property type="match status" value="1"/>
</dbReference>
<dbReference type="Gene3D" id="2.80.10.50">
    <property type="match status" value="3"/>
</dbReference>